<evidence type="ECO:0000313" key="3">
    <source>
        <dbReference type="Proteomes" id="UP001500454"/>
    </source>
</evidence>
<name>A0ABP8JGL1_9BACT</name>
<dbReference type="SUPFAM" id="SSF56935">
    <property type="entry name" value="Porins"/>
    <property type="match status" value="1"/>
</dbReference>
<evidence type="ECO:0000256" key="1">
    <source>
        <dbReference type="SAM" id="SignalP"/>
    </source>
</evidence>
<keyword evidence="3" id="KW-1185">Reference proteome</keyword>
<comment type="caution">
    <text evidence="2">The sequence shown here is derived from an EMBL/GenBank/DDBJ whole genome shotgun (WGS) entry which is preliminary data.</text>
</comment>
<feature type="chain" id="PRO_5047479467" evidence="1">
    <location>
        <begin position="21"/>
        <end position="441"/>
    </location>
</feature>
<dbReference type="Gene3D" id="2.40.160.60">
    <property type="entry name" value="Outer membrane protein transport protein (OMPP1/FadL/TodX)"/>
    <property type="match status" value="1"/>
</dbReference>
<protein>
    <submittedName>
        <fullName evidence="2">Outer membrane protein transport protein</fullName>
    </submittedName>
</protein>
<keyword evidence="1" id="KW-0732">Signal</keyword>
<dbReference type="EMBL" id="BAABHA010000015">
    <property type="protein sequence ID" value="GAA4390349.1"/>
    <property type="molecule type" value="Genomic_DNA"/>
</dbReference>
<sequence>MLVNKLTALGLLSLLGAASAASGQGLGNSPYTRLGLGDVNPNTGGVRQQGMGGVGIAAPNSAQVNDLNPALLYYTNRTTFEMAAVGQLKRLRSGNASQIDGGASLSYLSFAVPLSRRWAIAAGLRPYSTVDYTSTVISPVDGDPTARVRQEFSGSGGLSEVHLSQGIQVAKGLSVGLSTSYLFGSVDQTTTALFAVENQPLETLSQAAVIENVEYSDFALRAGTHYRRELNPKLVANLGAVYTMQTTLTGYRQRRAERQDVSGNTIEVLELKSNTRGSTVVPATLQVGLGLDNGRNWTIGLDLSRQEWSKFRSFREENQPGVNALYNDTWRAAVGGEFTPDPGSVDSYFKRMSYRFGLSMAQMPYRPGGQTQYDRAVSWGFMLPFAASALDATYLNLSFTYGQRGNDDVITGTARNIKEEYMRVQLGVSLNNRWFLKRKIE</sequence>
<evidence type="ECO:0000313" key="2">
    <source>
        <dbReference type="EMBL" id="GAA4390349.1"/>
    </source>
</evidence>
<proteinExistence type="predicted"/>
<reference evidence="3" key="1">
    <citation type="journal article" date="2019" name="Int. J. Syst. Evol. Microbiol.">
        <title>The Global Catalogue of Microorganisms (GCM) 10K type strain sequencing project: providing services to taxonomists for standard genome sequencing and annotation.</title>
        <authorList>
            <consortium name="The Broad Institute Genomics Platform"/>
            <consortium name="The Broad Institute Genome Sequencing Center for Infectious Disease"/>
            <person name="Wu L."/>
            <person name="Ma J."/>
        </authorList>
    </citation>
    <scope>NUCLEOTIDE SEQUENCE [LARGE SCALE GENOMIC DNA]</scope>
    <source>
        <strain evidence="3">JCM 17924</strain>
    </source>
</reference>
<gene>
    <name evidence="2" type="ORF">GCM10023186_38430</name>
</gene>
<dbReference type="RefSeq" id="WP_345226915.1">
    <property type="nucleotide sequence ID" value="NZ_BAABHA010000015.1"/>
</dbReference>
<dbReference type="Proteomes" id="UP001500454">
    <property type="component" value="Unassembled WGS sequence"/>
</dbReference>
<feature type="signal peptide" evidence="1">
    <location>
        <begin position="1"/>
        <end position="20"/>
    </location>
</feature>
<accession>A0ABP8JGL1</accession>
<organism evidence="2 3">
    <name type="scientific">Hymenobacter koreensis</name>
    <dbReference type="NCBI Taxonomy" id="1084523"/>
    <lineage>
        <taxon>Bacteria</taxon>
        <taxon>Pseudomonadati</taxon>
        <taxon>Bacteroidota</taxon>
        <taxon>Cytophagia</taxon>
        <taxon>Cytophagales</taxon>
        <taxon>Hymenobacteraceae</taxon>
        <taxon>Hymenobacter</taxon>
    </lineage>
</organism>